<dbReference type="Proteomes" id="UP001620514">
    <property type="component" value="Unassembled WGS sequence"/>
</dbReference>
<protein>
    <submittedName>
        <fullName evidence="2">Pimeloyl-ACP methyl ester carboxylesterase</fullName>
    </submittedName>
</protein>
<sequence>MQIPGRLTTLMRMASLSLTLMCMSAGAVDLQGPLTIKSEGSFFIGGTVKNTANLGGKETDPKVTQEGQITTGQMYVQYQVPASADHLPIVLVHGGGLSGQAYDTTPDGRMGWMEYFLRNARPVYAVDQAGRGRSGFDATVYNAARSGSINAHDAPPIQIIGHEFAWTWFRIGPKFGTPFADTQFPVEAVDAFYKMWIPDLNAALPDPNPSYADLAALSVKLGGAVLIGHSESFMFPERAALLKPANVKGIISLESGYACNTSFTAQEKTTLAGIPILIVFADHQADAPEPFGSRWTTSMAQCRAFAASIRQEGGDVTFLHLPEAGIHGNSHMFMLDKNNLQIADLLLSWIDQHVEHAAK</sequence>
<dbReference type="SUPFAM" id="SSF53474">
    <property type="entry name" value="alpha/beta-Hydrolases"/>
    <property type="match status" value="1"/>
</dbReference>
<accession>A0ABW8MYT0</accession>
<keyword evidence="3" id="KW-1185">Reference proteome</keyword>
<comment type="caution">
    <text evidence="2">The sequence shown here is derived from an EMBL/GenBank/DDBJ whole genome shotgun (WGS) entry which is preliminary data.</text>
</comment>
<keyword evidence="1" id="KW-0732">Signal</keyword>
<evidence type="ECO:0000256" key="1">
    <source>
        <dbReference type="SAM" id="SignalP"/>
    </source>
</evidence>
<organism evidence="2 3">
    <name type="scientific">Caballeronia udeis</name>
    <dbReference type="NCBI Taxonomy" id="1232866"/>
    <lineage>
        <taxon>Bacteria</taxon>
        <taxon>Pseudomonadati</taxon>
        <taxon>Pseudomonadota</taxon>
        <taxon>Betaproteobacteria</taxon>
        <taxon>Burkholderiales</taxon>
        <taxon>Burkholderiaceae</taxon>
        <taxon>Caballeronia</taxon>
    </lineage>
</organism>
<dbReference type="InterPro" id="IPR029058">
    <property type="entry name" value="AB_hydrolase_fold"/>
</dbReference>
<dbReference type="EMBL" id="JBIYDN010000029">
    <property type="protein sequence ID" value="MFK4446907.1"/>
    <property type="molecule type" value="Genomic_DNA"/>
</dbReference>
<gene>
    <name evidence="2" type="ORF">ABH943_006939</name>
</gene>
<dbReference type="CDD" id="cd12807">
    <property type="entry name" value="Esterase_713"/>
    <property type="match status" value="1"/>
</dbReference>
<dbReference type="RefSeq" id="WP_404612105.1">
    <property type="nucleotide sequence ID" value="NZ_JBIYDN010000029.1"/>
</dbReference>
<feature type="chain" id="PRO_5046677654" evidence="1">
    <location>
        <begin position="28"/>
        <end position="359"/>
    </location>
</feature>
<dbReference type="PANTHER" id="PTHR43194">
    <property type="entry name" value="HYDROLASE ALPHA/BETA FOLD FAMILY"/>
    <property type="match status" value="1"/>
</dbReference>
<reference evidence="2 3" key="1">
    <citation type="submission" date="2024-11" db="EMBL/GenBank/DDBJ databases">
        <title>Using genomics to understand microbial adaptation to soil warming.</title>
        <authorList>
            <person name="Deangelis K.M. PhD."/>
        </authorList>
    </citation>
    <scope>NUCLEOTIDE SEQUENCE [LARGE SCALE GENOMIC DNA]</scope>
    <source>
        <strain evidence="2 3">GAS97</strain>
    </source>
</reference>
<evidence type="ECO:0000313" key="2">
    <source>
        <dbReference type="EMBL" id="MFK4446907.1"/>
    </source>
</evidence>
<dbReference type="InterPro" id="IPR050228">
    <property type="entry name" value="Carboxylesterase_BioH"/>
</dbReference>
<proteinExistence type="predicted"/>
<feature type="signal peptide" evidence="1">
    <location>
        <begin position="1"/>
        <end position="27"/>
    </location>
</feature>
<evidence type="ECO:0000313" key="3">
    <source>
        <dbReference type="Proteomes" id="UP001620514"/>
    </source>
</evidence>
<dbReference type="PANTHER" id="PTHR43194:SF2">
    <property type="entry name" value="PEROXISOMAL MEMBRANE PROTEIN LPX1"/>
    <property type="match status" value="1"/>
</dbReference>
<dbReference type="Gene3D" id="3.40.50.1820">
    <property type="entry name" value="alpha/beta hydrolase"/>
    <property type="match status" value="1"/>
</dbReference>
<name>A0ABW8MYT0_9BURK</name>